<evidence type="ECO:0000256" key="1">
    <source>
        <dbReference type="ARBA" id="ARBA00008110"/>
    </source>
</evidence>
<dbReference type="GO" id="GO:0030151">
    <property type="term" value="F:molybdenum ion binding"/>
    <property type="evidence" value="ECO:0007669"/>
    <property type="project" value="UniProtKB-UniRule"/>
</dbReference>
<proteinExistence type="inferred from homology"/>
<evidence type="ECO:0000256" key="2">
    <source>
        <dbReference type="ARBA" id="ARBA00022448"/>
    </source>
</evidence>
<dbReference type="Gene3D" id="2.40.50.100">
    <property type="match status" value="1"/>
</dbReference>
<dbReference type="OrthoDB" id="9800709at2"/>
<dbReference type="STRING" id="1069081.SAMN05660197_0607"/>
<sequence>MEIGTKLFFNEKDRGFLGKGRIELLKAIEKYGSINKAAKALGISYKKAWESVSAMNALSPQPLILSQTGGKRGGGSELTPYAKELIERYEEADKTIQKIAKNPVVPKISARNKIYVTVKKIKQKKDEVIVTGSFGKEKIKAIITPEALKELDLHLGEEVWFVFKASAVNAKDENCFKGSLIEKISENRVKVEVEDQIFFLNGKFKIKGFAIYFCIDPHEIMIFKGLV</sequence>
<protein>
    <submittedName>
        <fullName evidence="7">Molybdate transport system regulatory protein</fullName>
    </submittedName>
</protein>
<evidence type="ECO:0000256" key="5">
    <source>
        <dbReference type="PIRNR" id="PIRNR005763"/>
    </source>
</evidence>
<dbReference type="PIRSF" id="PIRSF005763">
    <property type="entry name" value="Txn_reg_ModE"/>
    <property type="match status" value="1"/>
</dbReference>
<dbReference type="PANTHER" id="PTHR30432">
    <property type="entry name" value="TRANSCRIPTIONAL REGULATOR MODE"/>
    <property type="match status" value="1"/>
</dbReference>
<dbReference type="SUPFAM" id="SSF46785">
    <property type="entry name" value="Winged helix' DNA-binding domain"/>
    <property type="match status" value="1"/>
</dbReference>
<reference evidence="8" key="1">
    <citation type="submission" date="2017-04" db="EMBL/GenBank/DDBJ databases">
        <authorList>
            <person name="Varghese N."/>
            <person name="Submissions S."/>
        </authorList>
    </citation>
    <scope>NUCLEOTIDE SEQUENCE [LARGE SCALE GENOMIC DNA]</scope>
    <source>
        <strain evidence="8">DSM 16512</strain>
    </source>
</reference>
<organism evidence="7 8">
    <name type="scientific">Nitratiruptor tergarcus DSM 16512</name>
    <dbReference type="NCBI Taxonomy" id="1069081"/>
    <lineage>
        <taxon>Bacteria</taxon>
        <taxon>Pseudomonadati</taxon>
        <taxon>Campylobacterota</taxon>
        <taxon>Epsilonproteobacteria</taxon>
        <taxon>Nautiliales</taxon>
        <taxon>Nitratiruptoraceae</taxon>
        <taxon>Nitratiruptor</taxon>
    </lineage>
</organism>
<dbReference type="RefSeq" id="WP_084275093.1">
    <property type="nucleotide sequence ID" value="NZ_AP026671.1"/>
</dbReference>
<evidence type="ECO:0000313" key="8">
    <source>
        <dbReference type="Proteomes" id="UP000192602"/>
    </source>
</evidence>
<feature type="domain" description="Mop" evidence="6">
    <location>
        <begin position="107"/>
        <end position="172"/>
    </location>
</feature>
<dbReference type="PROSITE" id="PS51866">
    <property type="entry name" value="MOP"/>
    <property type="match status" value="1"/>
</dbReference>
<comment type="similarity">
    <text evidence="1 5">Belongs to the ModE family.</text>
</comment>
<dbReference type="PANTHER" id="PTHR30432:SF1">
    <property type="entry name" value="DNA-BINDING TRANSCRIPTIONAL DUAL REGULATOR MODE"/>
    <property type="match status" value="1"/>
</dbReference>
<evidence type="ECO:0000259" key="6">
    <source>
        <dbReference type="PROSITE" id="PS51866"/>
    </source>
</evidence>
<dbReference type="AlphaFoldDB" id="A0A1W1WSY4"/>
<dbReference type="InterPro" id="IPR005116">
    <property type="entry name" value="Transp-assoc_OB_typ1"/>
</dbReference>
<dbReference type="Pfam" id="PF03459">
    <property type="entry name" value="TOBE"/>
    <property type="match status" value="1"/>
</dbReference>
<dbReference type="GO" id="GO:0003700">
    <property type="term" value="F:DNA-binding transcription factor activity"/>
    <property type="evidence" value="ECO:0007669"/>
    <property type="project" value="InterPro"/>
</dbReference>
<dbReference type="InterPro" id="IPR016462">
    <property type="entry name" value="ModE"/>
</dbReference>
<dbReference type="EMBL" id="FWWZ01000001">
    <property type="protein sequence ID" value="SMC08833.1"/>
    <property type="molecule type" value="Genomic_DNA"/>
</dbReference>
<keyword evidence="2 5" id="KW-0813">Transport</keyword>
<dbReference type="SUPFAM" id="SSF50331">
    <property type="entry name" value="MOP-like"/>
    <property type="match status" value="1"/>
</dbReference>
<dbReference type="InterPro" id="IPR004606">
    <property type="entry name" value="Mop_domain"/>
</dbReference>
<keyword evidence="3 5" id="KW-0500">Molybdenum</keyword>
<dbReference type="InterPro" id="IPR036390">
    <property type="entry name" value="WH_DNA-bd_sf"/>
</dbReference>
<dbReference type="InterPro" id="IPR036388">
    <property type="entry name" value="WH-like_DNA-bd_sf"/>
</dbReference>
<name>A0A1W1WSY4_9BACT</name>
<dbReference type="GO" id="GO:0015689">
    <property type="term" value="P:molybdate ion transport"/>
    <property type="evidence" value="ECO:0007669"/>
    <property type="project" value="UniProtKB-UniRule"/>
</dbReference>
<dbReference type="InterPro" id="IPR051815">
    <property type="entry name" value="Molybdate_resp_trans_reg"/>
</dbReference>
<accession>A0A1W1WSY4</accession>
<keyword evidence="4" id="KW-0677">Repeat</keyword>
<evidence type="ECO:0000313" key="7">
    <source>
        <dbReference type="EMBL" id="SMC08833.1"/>
    </source>
</evidence>
<dbReference type="Proteomes" id="UP000192602">
    <property type="component" value="Unassembled WGS sequence"/>
</dbReference>
<dbReference type="InterPro" id="IPR008995">
    <property type="entry name" value="Mo/tungstate-bd_C_term_dom"/>
</dbReference>
<evidence type="ECO:0000256" key="4">
    <source>
        <dbReference type="ARBA" id="ARBA00022737"/>
    </source>
</evidence>
<dbReference type="Gene3D" id="1.10.10.10">
    <property type="entry name" value="Winged helix-like DNA-binding domain superfamily/Winged helix DNA-binding domain"/>
    <property type="match status" value="1"/>
</dbReference>
<gene>
    <name evidence="7" type="ORF">SAMN05660197_0607</name>
</gene>
<keyword evidence="8" id="KW-1185">Reference proteome</keyword>
<evidence type="ECO:0000256" key="3">
    <source>
        <dbReference type="ARBA" id="ARBA00022505"/>
    </source>
</evidence>